<feature type="region of interest" description="Disordered" evidence="1">
    <location>
        <begin position="19"/>
        <end position="56"/>
    </location>
</feature>
<evidence type="ECO:0000313" key="2">
    <source>
        <dbReference type="EMBL" id="MBB4765795.1"/>
    </source>
</evidence>
<dbReference type="EMBL" id="JACHNH010000001">
    <property type="protein sequence ID" value="MBB4765795.1"/>
    <property type="molecule type" value="Genomic_DNA"/>
</dbReference>
<dbReference type="Proteomes" id="UP000578112">
    <property type="component" value="Unassembled WGS sequence"/>
</dbReference>
<proteinExistence type="predicted"/>
<keyword evidence="3" id="KW-1185">Reference proteome</keyword>
<evidence type="ECO:0000313" key="3">
    <source>
        <dbReference type="Proteomes" id="UP000578112"/>
    </source>
</evidence>
<protein>
    <submittedName>
        <fullName evidence="2">Uncharacterized protein</fullName>
    </submittedName>
</protein>
<comment type="caution">
    <text evidence="2">The sequence shown here is derived from an EMBL/GenBank/DDBJ whole genome shotgun (WGS) entry which is preliminary data.</text>
</comment>
<gene>
    <name evidence="2" type="ORF">BJ971_006351</name>
</gene>
<dbReference type="AlphaFoldDB" id="A0A7W7I3I4"/>
<name>A0A7W7I3I4_9ACTN</name>
<evidence type="ECO:0000256" key="1">
    <source>
        <dbReference type="SAM" id="MobiDB-lite"/>
    </source>
</evidence>
<organism evidence="2 3">
    <name type="scientific">Actinoplanes digitatis</name>
    <dbReference type="NCBI Taxonomy" id="1868"/>
    <lineage>
        <taxon>Bacteria</taxon>
        <taxon>Bacillati</taxon>
        <taxon>Actinomycetota</taxon>
        <taxon>Actinomycetes</taxon>
        <taxon>Micromonosporales</taxon>
        <taxon>Micromonosporaceae</taxon>
        <taxon>Actinoplanes</taxon>
    </lineage>
</organism>
<feature type="region of interest" description="Disordered" evidence="1">
    <location>
        <begin position="61"/>
        <end position="80"/>
    </location>
</feature>
<dbReference type="RefSeq" id="WP_184996804.1">
    <property type="nucleotide sequence ID" value="NZ_BOMK01000021.1"/>
</dbReference>
<reference evidence="2 3" key="1">
    <citation type="submission" date="2020-08" db="EMBL/GenBank/DDBJ databases">
        <title>Sequencing the genomes of 1000 actinobacteria strains.</title>
        <authorList>
            <person name="Klenk H.-P."/>
        </authorList>
    </citation>
    <scope>NUCLEOTIDE SEQUENCE [LARGE SCALE GENOMIC DNA]</scope>
    <source>
        <strain evidence="2 3">DSM 43149</strain>
    </source>
</reference>
<accession>A0A7W7I3I4</accession>
<sequence length="242" mass="27519">MGNWFPCLDVIDVPGRHAEKAVTGQARAERSDGTGNRGVPRGRREHDDGGTTTRPRAVVRPTEADAERVGRPNTDAGVSVDRAAYGGHSRRPWNVADYERLHRWADDAYDHIRKYPDAEIIASRLSDVRRLDGSTGFAVDEIGRIRDHVFFEVHPLSDYGGGVVHRRYDASPDIAEAWLRLRSGRVQPEDIVLLEHELAEVRYYDAHPGATYEEAHREANRVSDWQNRVPAPTYEDYLRSWR</sequence>